<dbReference type="InterPro" id="IPR036388">
    <property type="entry name" value="WH-like_DNA-bd_sf"/>
</dbReference>
<dbReference type="Pfam" id="PF00126">
    <property type="entry name" value="HTH_1"/>
    <property type="match status" value="1"/>
</dbReference>
<dbReference type="InterPro" id="IPR050950">
    <property type="entry name" value="HTH-type_LysR_regulators"/>
</dbReference>
<dbReference type="SUPFAM" id="SSF46785">
    <property type="entry name" value="Winged helix' DNA-binding domain"/>
    <property type="match status" value="1"/>
</dbReference>
<sequence length="299" mass="32380">MIDPRAIRTFLAVCRANSISGGARALNISQPSVSNAIAQLEQSLGGVSLFERSRSGIQLTPEGEALLRRAEAIDSLMADVQTEVTLASAGVAGPLRIGGTPGALVSLLPDAVRRMEARIGRFALHVVERPDHDLAAMLHRGEIELAFVTTGIEQPPEGIEEQTFSRDPFALIVGKQNDHMPARLSLRDTAHMRWVLPEARGAFRRQVDALFMAADIPVPQDIIRCDSLLTTKAMVRGSQRVTILPMQVAWAELSIGVLRAITIEEAHFARSIGVRKLAGGRLSRLGGELLDTLIHSSKL</sequence>
<dbReference type="AlphaFoldDB" id="A0A5J5I3G8"/>
<dbReference type="PANTHER" id="PTHR30419:SF8">
    <property type="entry name" value="NITROGEN ASSIMILATION TRANSCRIPTIONAL ACTIVATOR-RELATED"/>
    <property type="match status" value="1"/>
</dbReference>
<dbReference type="PROSITE" id="PS50931">
    <property type="entry name" value="HTH_LYSR"/>
    <property type="match status" value="1"/>
</dbReference>
<keyword evidence="2" id="KW-0805">Transcription regulation</keyword>
<dbReference type="Proteomes" id="UP000325933">
    <property type="component" value="Unassembled WGS sequence"/>
</dbReference>
<name>A0A5J5I3G8_9SPHN</name>
<dbReference type="Pfam" id="PF03466">
    <property type="entry name" value="LysR_substrate"/>
    <property type="match status" value="1"/>
</dbReference>
<gene>
    <name evidence="7" type="ORF">F4U95_10705</name>
    <name evidence="6" type="ORF">F4U96_10760</name>
</gene>
<accession>A0A5J5I3G8</accession>
<evidence type="ECO:0000313" key="8">
    <source>
        <dbReference type="Proteomes" id="UP000325933"/>
    </source>
</evidence>
<evidence type="ECO:0000256" key="3">
    <source>
        <dbReference type="ARBA" id="ARBA00023125"/>
    </source>
</evidence>
<evidence type="ECO:0000259" key="5">
    <source>
        <dbReference type="PROSITE" id="PS50931"/>
    </source>
</evidence>
<dbReference type="InterPro" id="IPR000847">
    <property type="entry name" value="LysR_HTH_N"/>
</dbReference>
<dbReference type="EMBL" id="VYQA01000007">
    <property type="protein sequence ID" value="KAA9029698.1"/>
    <property type="molecule type" value="Genomic_DNA"/>
</dbReference>
<feature type="domain" description="HTH lysR-type" evidence="5">
    <location>
        <begin position="2"/>
        <end position="60"/>
    </location>
</feature>
<dbReference type="SUPFAM" id="SSF53850">
    <property type="entry name" value="Periplasmic binding protein-like II"/>
    <property type="match status" value="1"/>
</dbReference>
<dbReference type="Gene3D" id="3.40.190.10">
    <property type="entry name" value="Periplasmic binding protein-like II"/>
    <property type="match status" value="2"/>
</dbReference>
<dbReference type="Proteomes" id="UP000326364">
    <property type="component" value="Unassembled WGS sequence"/>
</dbReference>
<keyword evidence="9" id="KW-1185">Reference proteome</keyword>
<comment type="caution">
    <text evidence="7">The sequence shown here is derived from an EMBL/GenBank/DDBJ whole genome shotgun (WGS) entry which is preliminary data.</text>
</comment>
<organism evidence="7 8">
    <name type="scientific">Sphingobium limneticum</name>
    <dbReference type="NCBI Taxonomy" id="1007511"/>
    <lineage>
        <taxon>Bacteria</taxon>
        <taxon>Pseudomonadati</taxon>
        <taxon>Pseudomonadota</taxon>
        <taxon>Alphaproteobacteria</taxon>
        <taxon>Sphingomonadales</taxon>
        <taxon>Sphingomonadaceae</taxon>
        <taxon>Sphingobium</taxon>
    </lineage>
</organism>
<keyword evidence="3" id="KW-0238">DNA-binding</keyword>
<proteinExistence type="inferred from homology"/>
<dbReference type="Gene3D" id="1.10.10.10">
    <property type="entry name" value="Winged helix-like DNA-binding domain superfamily/Winged helix DNA-binding domain"/>
    <property type="match status" value="1"/>
</dbReference>
<keyword evidence="4" id="KW-0804">Transcription</keyword>
<dbReference type="InterPro" id="IPR036390">
    <property type="entry name" value="WH_DNA-bd_sf"/>
</dbReference>
<dbReference type="RefSeq" id="WP_120250571.1">
    <property type="nucleotide sequence ID" value="NZ_JBNNIY010000030.1"/>
</dbReference>
<evidence type="ECO:0000313" key="6">
    <source>
        <dbReference type="EMBL" id="KAA9016719.1"/>
    </source>
</evidence>
<dbReference type="GO" id="GO:0003700">
    <property type="term" value="F:DNA-binding transcription factor activity"/>
    <property type="evidence" value="ECO:0007669"/>
    <property type="project" value="InterPro"/>
</dbReference>
<dbReference type="GO" id="GO:0003677">
    <property type="term" value="F:DNA binding"/>
    <property type="evidence" value="ECO:0007669"/>
    <property type="project" value="UniProtKB-KW"/>
</dbReference>
<evidence type="ECO:0000256" key="1">
    <source>
        <dbReference type="ARBA" id="ARBA00009437"/>
    </source>
</evidence>
<evidence type="ECO:0000313" key="9">
    <source>
        <dbReference type="Proteomes" id="UP000326364"/>
    </source>
</evidence>
<dbReference type="GO" id="GO:0005829">
    <property type="term" value="C:cytosol"/>
    <property type="evidence" value="ECO:0007669"/>
    <property type="project" value="TreeGrafter"/>
</dbReference>
<protein>
    <submittedName>
        <fullName evidence="7">LysR family transcriptional regulator</fullName>
    </submittedName>
</protein>
<dbReference type="EMBL" id="VYQB01000007">
    <property type="protein sequence ID" value="KAA9016719.1"/>
    <property type="molecule type" value="Genomic_DNA"/>
</dbReference>
<evidence type="ECO:0000256" key="2">
    <source>
        <dbReference type="ARBA" id="ARBA00023015"/>
    </source>
</evidence>
<evidence type="ECO:0000313" key="7">
    <source>
        <dbReference type="EMBL" id="KAA9029698.1"/>
    </source>
</evidence>
<reference evidence="8 9" key="1">
    <citation type="submission" date="2019-09" db="EMBL/GenBank/DDBJ databases">
        <authorList>
            <person name="Feng G."/>
        </authorList>
    </citation>
    <scope>NUCLEOTIDE SEQUENCE [LARGE SCALE GENOMIC DNA]</scope>
    <source>
        <strain evidence="7 8">KACC 19283</strain>
        <strain evidence="6 9">KACC 19284</strain>
    </source>
</reference>
<dbReference type="PANTHER" id="PTHR30419">
    <property type="entry name" value="HTH-TYPE TRANSCRIPTIONAL REGULATOR YBHD"/>
    <property type="match status" value="1"/>
</dbReference>
<evidence type="ECO:0000256" key="4">
    <source>
        <dbReference type="ARBA" id="ARBA00023163"/>
    </source>
</evidence>
<dbReference type="InterPro" id="IPR005119">
    <property type="entry name" value="LysR_subst-bd"/>
</dbReference>
<comment type="similarity">
    <text evidence="1">Belongs to the LysR transcriptional regulatory family.</text>
</comment>